<comment type="caution">
    <text evidence="3">The sequence shown here is derived from an EMBL/GenBank/DDBJ whole genome shotgun (WGS) entry which is preliminary data.</text>
</comment>
<keyword evidence="2" id="KW-0472">Membrane</keyword>
<keyword evidence="4" id="KW-1185">Reference proteome</keyword>
<sequence length="266" mass="28561">MNVLLNSVVDRGTGREWVEEELSKQEYSDNDLTPLEQLGQWLNDVFNALISGALRANSPWLIIIVVVVVAAIVALIIWRVRRVGLKRASVPLSAFDPVVASPDPDPWRNSARAAAERGDMATAVIDSARAIFAVLDQKHMVTLDSASTATELGRTAGGRLPEHRRQLTRVASIFNDLLFGDRDEHNPSGDCEGEGDDHDASDRDDGTQRHLGVDPSGSSVPAPAGKSSADSTGPSPHALSAIYTEFLALDETLSALPARHRSAVTA</sequence>
<organism evidence="3 4">
    <name type="scientific">Brevibacterium marinum</name>
    <dbReference type="NCBI Taxonomy" id="418643"/>
    <lineage>
        <taxon>Bacteria</taxon>
        <taxon>Bacillati</taxon>
        <taxon>Actinomycetota</taxon>
        <taxon>Actinomycetes</taxon>
        <taxon>Micrococcales</taxon>
        <taxon>Brevibacteriaceae</taxon>
        <taxon>Brevibacterium</taxon>
    </lineage>
</organism>
<dbReference type="RefSeq" id="WP_209043988.1">
    <property type="nucleotide sequence ID" value="NZ_BAAAPQ010000024.1"/>
</dbReference>
<feature type="compositionally biased region" description="Basic and acidic residues" evidence="1">
    <location>
        <begin position="198"/>
        <end position="212"/>
    </location>
</feature>
<evidence type="ECO:0000313" key="3">
    <source>
        <dbReference type="EMBL" id="NJC57945.1"/>
    </source>
</evidence>
<proteinExistence type="predicted"/>
<keyword evidence="2" id="KW-0812">Transmembrane</keyword>
<evidence type="ECO:0000256" key="2">
    <source>
        <dbReference type="SAM" id="Phobius"/>
    </source>
</evidence>
<keyword evidence="2" id="KW-1133">Transmembrane helix</keyword>
<dbReference type="AlphaFoldDB" id="A0A846S2N3"/>
<evidence type="ECO:0008006" key="5">
    <source>
        <dbReference type="Google" id="ProtNLM"/>
    </source>
</evidence>
<gene>
    <name evidence="3" type="ORF">BKA07_002980</name>
</gene>
<reference evidence="3 4" key="1">
    <citation type="submission" date="2020-03" db="EMBL/GenBank/DDBJ databases">
        <title>Sequencing the genomes of 1000 actinobacteria strains.</title>
        <authorList>
            <person name="Klenk H.-P."/>
        </authorList>
    </citation>
    <scope>NUCLEOTIDE SEQUENCE [LARGE SCALE GENOMIC DNA]</scope>
    <source>
        <strain evidence="3 4">DSM 18964</strain>
    </source>
</reference>
<dbReference type="Proteomes" id="UP000576792">
    <property type="component" value="Unassembled WGS sequence"/>
</dbReference>
<evidence type="ECO:0000313" key="4">
    <source>
        <dbReference type="Proteomes" id="UP000576792"/>
    </source>
</evidence>
<dbReference type="EMBL" id="JAATJN010000001">
    <property type="protein sequence ID" value="NJC57945.1"/>
    <property type="molecule type" value="Genomic_DNA"/>
</dbReference>
<evidence type="ECO:0000256" key="1">
    <source>
        <dbReference type="SAM" id="MobiDB-lite"/>
    </source>
</evidence>
<protein>
    <recommendedName>
        <fullName evidence="5">DUF4129 domain-containing protein</fullName>
    </recommendedName>
</protein>
<accession>A0A846S2N3</accession>
<feature type="region of interest" description="Disordered" evidence="1">
    <location>
        <begin position="184"/>
        <end position="237"/>
    </location>
</feature>
<name>A0A846S2N3_9MICO</name>
<feature type="transmembrane region" description="Helical" evidence="2">
    <location>
        <begin position="60"/>
        <end position="78"/>
    </location>
</feature>